<evidence type="ECO:0000256" key="4">
    <source>
        <dbReference type="SAM" id="Coils"/>
    </source>
</evidence>
<accession>A0ABT1FWF9</accession>
<dbReference type="InterPro" id="IPR013762">
    <property type="entry name" value="Integrase-like_cat_sf"/>
</dbReference>
<sequence length="438" mass="51346">MHEALFWQFGTGFESRGQILNVSLFKSIFYEKRTMFDVHFQLRYPRRGKNKTPNYSLPAAIYFVVNVDGVLSTPRTTGMKVLKDDWDSTAQKINGSSDEVQHKNRRLKRIKSDLDALEQELSATMDVVTSQHIVDVYVGKKQKRLTVSKAFDNHLETIRNPYDKEEALKEKSMEKWDRSKELVEEFLKSIKMENLPVIHFTLPLAEKYRKFMVKKYKFGKDHTSRNLSYLRTVFQEAKKDGEVPNNPIYDVELPRSRPKKPEPLTLLELQRLIDFRAKDIWLQQSADAAIFMCFTGLDHCDYMNFDADRHIITIDNVKIIRMVRQKMCRKGYRPEPVEIPILPEAMAVLDKYNGYLPKIKYNTILDQVRQIMSMIRVTKNISMKNLRKTCGTYLLNKGVRMEVVRDVMGHETIAITEKIYTIVYPETIINEFRHLLIG</sequence>
<keyword evidence="4" id="KW-0175">Coiled coil</keyword>
<dbReference type="PANTHER" id="PTHR30349">
    <property type="entry name" value="PHAGE INTEGRASE-RELATED"/>
    <property type="match status" value="1"/>
</dbReference>
<dbReference type="InterPro" id="IPR011010">
    <property type="entry name" value="DNA_brk_join_enz"/>
</dbReference>
<dbReference type="EMBL" id="JAMZEL010000015">
    <property type="protein sequence ID" value="MCP1385805.1"/>
    <property type="molecule type" value="Genomic_DNA"/>
</dbReference>
<dbReference type="PANTHER" id="PTHR30349:SF41">
    <property type="entry name" value="INTEGRASE_RECOMBINASE PROTEIN MJ0367-RELATED"/>
    <property type="match status" value="1"/>
</dbReference>
<dbReference type="InterPro" id="IPR050090">
    <property type="entry name" value="Tyrosine_recombinase_XerCD"/>
</dbReference>
<proteinExistence type="inferred from homology"/>
<protein>
    <submittedName>
        <fullName evidence="6">Tyrosine-type recombinase/integrase</fullName>
    </submittedName>
</protein>
<keyword evidence="2" id="KW-0238">DNA-binding</keyword>
<dbReference type="SUPFAM" id="SSF56349">
    <property type="entry name" value="DNA breaking-rejoining enzymes"/>
    <property type="match status" value="1"/>
</dbReference>
<feature type="coiled-coil region" evidence="4">
    <location>
        <begin position="100"/>
        <end position="127"/>
    </location>
</feature>
<dbReference type="InterPro" id="IPR025269">
    <property type="entry name" value="SAM-like_dom"/>
</dbReference>
<comment type="similarity">
    <text evidence="1">Belongs to the 'phage' integrase family.</text>
</comment>
<name>A0ABT1FWF9_9BACT</name>
<gene>
    <name evidence="6" type="ORF">NCI00_25425</name>
</gene>
<reference evidence="6 7" key="1">
    <citation type="submission" date="2022-06" db="EMBL/GenBank/DDBJ databases">
        <title>Runella sp. S5 genome sequencing.</title>
        <authorList>
            <person name="Park S."/>
        </authorList>
    </citation>
    <scope>NUCLEOTIDE SEQUENCE [LARGE SCALE GENOMIC DNA]</scope>
    <source>
        <strain evidence="6 7">S5</strain>
    </source>
</reference>
<evidence type="ECO:0000313" key="7">
    <source>
        <dbReference type="Proteomes" id="UP001204772"/>
    </source>
</evidence>
<dbReference type="Gene3D" id="1.10.443.10">
    <property type="entry name" value="Intergrase catalytic core"/>
    <property type="match status" value="1"/>
</dbReference>
<organism evidence="6 7">
    <name type="scientific">Runella salmonicolor</name>
    <dbReference type="NCBI Taxonomy" id="2950278"/>
    <lineage>
        <taxon>Bacteria</taxon>
        <taxon>Pseudomonadati</taxon>
        <taxon>Bacteroidota</taxon>
        <taxon>Cytophagia</taxon>
        <taxon>Cytophagales</taxon>
        <taxon>Spirosomataceae</taxon>
        <taxon>Runella</taxon>
    </lineage>
</organism>
<dbReference type="PROSITE" id="PS51898">
    <property type="entry name" value="TYR_RECOMBINASE"/>
    <property type="match status" value="1"/>
</dbReference>
<dbReference type="InterPro" id="IPR002104">
    <property type="entry name" value="Integrase_catalytic"/>
</dbReference>
<dbReference type="Pfam" id="PF00589">
    <property type="entry name" value="Phage_integrase"/>
    <property type="match status" value="1"/>
</dbReference>
<keyword evidence="7" id="KW-1185">Reference proteome</keyword>
<evidence type="ECO:0000313" key="6">
    <source>
        <dbReference type="EMBL" id="MCP1385805.1"/>
    </source>
</evidence>
<dbReference type="InterPro" id="IPR010998">
    <property type="entry name" value="Integrase_recombinase_N"/>
</dbReference>
<keyword evidence="3" id="KW-0233">DNA recombination</keyword>
<evidence type="ECO:0000256" key="2">
    <source>
        <dbReference type="ARBA" id="ARBA00023125"/>
    </source>
</evidence>
<dbReference type="Pfam" id="PF13102">
    <property type="entry name" value="Phage_int_SAM_5"/>
    <property type="match status" value="1"/>
</dbReference>
<evidence type="ECO:0000256" key="1">
    <source>
        <dbReference type="ARBA" id="ARBA00008857"/>
    </source>
</evidence>
<evidence type="ECO:0000256" key="3">
    <source>
        <dbReference type="ARBA" id="ARBA00023172"/>
    </source>
</evidence>
<comment type="caution">
    <text evidence="6">The sequence shown here is derived from an EMBL/GenBank/DDBJ whole genome shotgun (WGS) entry which is preliminary data.</text>
</comment>
<dbReference type="Gene3D" id="1.10.150.130">
    <property type="match status" value="1"/>
</dbReference>
<dbReference type="Proteomes" id="UP001204772">
    <property type="component" value="Unassembled WGS sequence"/>
</dbReference>
<evidence type="ECO:0000259" key="5">
    <source>
        <dbReference type="PROSITE" id="PS51898"/>
    </source>
</evidence>
<feature type="domain" description="Tyr recombinase" evidence="5">
    <location>
        <begin position="259"/>
        <end position="433"/>
    </location>
</feature>